<organism evidence="3 4">
    <name type="scientific">Prorocentrum cordatum</name>
    <dbReference type="NCBI Taxonomy" id="2364126"/>
    <lineage>
        <taxon>Eukaryota</taxon>
        <taxon>Sar</taxon>
        <taxon>Alveolata</taxon>
        <taxon>Dinophyceae</taxon>
        <taxon>Prorocentrales</taxon>
        <taxon>Prorocentraceae</taxon>
        <taxon>Prorocentrum</taxon>
    </lineage>
</organism>
<sequence>MPPEWLPAIVQFMQGQGLLLGHERHMSHHEDLEHQFTILSGHADAIMDRACRLVPPVRYDVWFLIGVLWFLLPILPTTSSPTWRSRGAVRASPARAPASGLGERAPGPGARGSPRGRRT</sequence>
<comment type="caution">
    <text evidence="3">The sequence shown here is derived from an EMBL/GenBank/DDBJ whole genome shotgun (WGS) entry which is preliminary data.</text>
</comment>
<dbReference type="Proteomes" id="UP001189429">
    <property type="component" value="Unassembled WGS sequence"/>
</dbReference>
<feature type="region of interest" description="Disordered" evidence="1">
    <location>
        <begin position="78"/>
        <end position="119"/>
    </location>
</feature>
<evidence type="ECO:0008006" key="5">
    <source>
        <dbReference type="Google" id="ProtNLM"/>
    </source>
</evidence>
<gene>
    <name evidence="3" type="ORF">PCOR1329_LOCUS29052</name>
</gene>
<name>A0ABN9SEC3_9DINO</name>
<accession>A0ABN9SEC3</accession>
<feature type="compositionally biased region" description="Low complexity" evidence="1">
    <location>
        <begin position="84"/>
        <end position="113"/>
    </location>
</feature>
<dbReference type="EMBL" id="CAUYUJ010010867">
    <property type="protein sequence ID" value="CAK0830399.1"/>
    <property type="molecule type" value="Genomic_DNA"/>
</dbReference>
<evidence type="ECO:0000256" key="1">
    <source>
        <dbReference type="SAM" id="MobiDB-lite"/>
    </source>
</evidence>
<evidence type="ECO:0000313" key="4">
    <source>
        <dbReference type="Proteomes" id="UP001189429"/>
    </source>
</evidence>
<evidence type="ECO:0000256" key="2">
    <source>
        <dbReference type="SAM" id="Phobius"/>
    </source>
</evidence>
<keyword evidence="2" id="KW-0472">Membrane</keyword>
<keyword evidence="2" id="KW-1133">Transmembrane helix</keyword>
<keyword evidence="4" id="KW-1185">Reference proteome</keyword>
<proteinExistence type="predicted"/>
<protein>
    <recommendedName>
        <fullName evidence="5">Lipid desaturase domain-containing protein</fullName>
    </recommendedName>
</protein>
<keyword evidence="2" id="KW-0812">Transmembrane</keyword>
<reference evidence="3" key="1">
    <citation type="submission" date="2023-10" db="EMBL/GenBank/DDBJ databases">
        <authorList>
            <person name="Chen Y."/>
            <person name="Shah S."/>
            <person name="Dougan E. K."/>
            <person name="Thang M."/>
            <person name="Chan C."/>
        </authorList>
    </citation>
    <scope>NUCLEOTIDE SEQUENCE [LARGE SCALE GENOMIC DNA]</scope>
</reference>
<evidence type="ECO:0000313" key="3">
    <source>
        <dbReference type="EMBL" id="CAK0830399.1"/>
    </source>
</evidence>
<feature type="transmembrane region" description="Helical" evidence="2">
    <location>
        <begin position="61"/>
        <end position="78"/>
    </location>
</feature>